<protein>
    <submittedName>
        <fullName evidence="1">Uncharacterized protein</fullName>
    </submittedName>
</protein>
<gene>
    <name evidence="1" type="ORF">KXQ929_LOCUS41650</name>
</gene>
<feature type="non-terminal residue" evidence="1">
    <location>
        <position position="1"/>
    </location>
</feature>
<dbReference type="AlphaFoldDB" id="A0A820D7N9"/>
<reference evidence="1" key="1">
    <citation type="submission" date="2021-02" db="EMBL/GenBank/DDBJ databases">
        <authorList>
            <person name="Nowell W R."/>
        </authorList>
    </citation>
    <scope>NUCLEOTIDE SEQUENCE</scope>
</reference>
<sequence length="46" mass="5292">ITEWTDKRSGSAQLSYSYSCKHDTQMSNTIPPIKTVRHDLHSPRAF</sequence>
<proteinExistence type="predicted"/>
<organism evidence="1 2">
    <name type="scientific">Adineta steineri</name>
    <dbReference type="NCBI Taxonomy" id="433720"/>
    <lineage>
        <taxon>Eukaryota</taxon>
        <taxon>Metazoa</taxon>
        <taxon>Spiralia</taxon>
        <taxon>Gnathifera</taxon>
        <taxon>Rotifera</taxon>
        <taxon>Eurotatoria</taxon>
        <taxon>Bdelloidea</taxon>
        <taxon>Adinetida</taxon>
        <taxon>Adinetidae</taxon>
        <taxon>Adineta</taxon>
    </lineage>
</organism>
<evidence type="ECO:0000313" key="1">
    <source>
        <dbReference type="EMBL" id="CAF4229424.1"/>
    </source>
</evidence>
<evidence type="ECO:0000313" key="2">
    <source>
        <dbReference type="Proteomes" id="UP000663868"/>
    </source>
</evidence>
<comment type="caution">
    <text evidence="1">The sequence shown here is derived from an EMBL/GenBank/DDBJ whole genome shotgun (WGS) entry which is preliminary data.</text>
</comment>
<dbReference type="Proteomes" id="UP000663868">
    <property type="component" value="Unassembled WGS sequence"/>
</dbReference>
<accession>A0A820D7N9</accession>
<name>A0A820D7N9_9BILA</name>
<dbReference type="EMBL" id="CAJOBB010009521">
    <property type="protein sequence ID" value="CAF4229424.1"/>
    <property type="molecule type" value="Genomic_DNA"/>
</dbReference>